<feature type="domain" description="Glycosyltransferase 2-like" evidence="1">
    <location>
        <begin position="5"/>
        <end position="130"/>
    </location>
</feature>
<dbReference type="AlphaFoldDB" id="A0A2T8HKJ9"/>
<dbReference type="InterPro" id="IPR029044">
    <property type="entry name" value="Nucleotide-diphossugar_trans"/>
</dbReference>
<dbReference type="SUPFAM" id="SSF53448">
    <property type="entry name" value="Nucleotide-diphospho-sugar transferases"/>
    <property type="match status" value="1"/>
</dbReference>
<dbReference type="Proteomes" id="UP000245627">
    <property type="component" value="Unassembled WGS sequence"/>
</dbReference>
<dbReference type="Gene3D" id="3.90.550.10">
    <property type="entry name" value="Spore Coat Polysaccharide Biosynthesis Protein SpsA, Chain A"/>
    <property type="match status" value="1"/>
</dbReference>
<evidence type="ECO:0000259" key="1">
    <source>
        <dbReference type="Pfam" id="PF00535"/>
    </source>
</evidence>
<reference evidence="2 3" key="1">
    <citation type="submission" date="2018-04" db="EMBL/GenBank/DDBJ databases">
        <title>Sphingobacterium cortibacter sp. nov.</title>
        <authorList>
            <person name="Li Y."/>
        </authorList>
    </citation>
    <scope>NUCLEOTIDE SEQUENCE [LARGE SCALE GENOMIC DNA]</scope>
    <source>
        <strain evidence="2 3">2c-3</strain>
    </source>
</reference>
<dbReference type="GO" id="GO:0016758">
    <property type="term" value="F:hexosyltransferase activity"/>
    <property type="evidence" value="ECO:0007669"/>
    <property type="project" value="UniProtKB-ARBA"/>
</dbReference>
<gene>
    <name evidence="2" type="ORF">DC487_07830</name>
</gene>
<name>A0A2T8HKJ9_9SPHI</name>
<dbReference type="Pfam" id="PF00535">
    <property type="entry name" value="Glycos_transf_2"/>
    <property type="match status" value="1"/>
</dbReference>
<keyword evidence="3" id="KW-1185">Reference proteome</keyword>
<dbReference type="RefSeq" id="WP_116775404.1">
    <property type="nucleotide sequence ID" value="NZ_QDKG01000002.1"/>
</dbReference>
<protein>
    <submittedName>
        <fullName evidence="2">Glycosyltransferase family 2 protein</fullName>
    </submittedName>
</protein>
<proteinExistence type="predicted"/>
<dbReference type="InterPro" id="IPR001173">
    <property type="entry name" value="Glyco_trans_2-like"/>
</dbReference>
<dbReference type="PANTHER" id="PTHR22916">
    <property type="entry name" value="GLYCOSYLTRANSFERASE"/>
    <property type="match status" value="1"/>
</dbReference>
<comment type="caution">
    <text evidence="2">The sequence shown here is derived from an EMBL/GenBank/DDBJ whole genome shotgun (WGS) entry which is preliminary data.</text>
</comment>
<accession>A0A2T8HKJ9</accession>
<dbReference type="OrthoDB" id="9815829at2"/>
<dbReference type="PANTHER" id="PTHR22916:SF3">
    <property type="entry name" value="UDP-GLCNAC:BETAGAL BETA-1,3-N-ACETYLGLUCOSAMINYLTRANSFERASE-LIKE PROTEIN 1"/>
    <property type="match status" value="1"/>
</dbReference>
<evidence type="ECO:0000313" key="3">
    <source>
        <dbReference type="Proteomes" id="UP000245627"/>
    </source>
</evidence>
<sequence length="308" mass="36257">MKLISFVLPAYKATYLEQAISSILHQSYENWELIVVDDTSPENLKVIVDSFEDSRIKYYRNPKNIGGNDLVKQWNHSITFAQGEYIVLAADDDIYHPNFLQTMVDLSVKYPAVDIVRAKTSIINEHNEVSITDETISEYCSKHEFLYHWLRATIFTCIGNYMFKTTVLKSKGFINFPSAFCSDAATAIMMAENGIANTDHALFSFRISGIHLSSDRRQLDNKLLATTLFYRWLLALNYEKPVEERDQFFFYENNSKYIQKKCLYDYYNQVIKYLPWYKFWKISQCELLSIRDKSITLGRFFYNKVFRR</sequence>
<evidence type="ECO:0000313" key="2">
    <source>
        <dbReference type="EMBL" id="PVH25832.1"/>
    </source>
</evidence>
<dbReference type="EMBL" id="QDKG01000002">
    <property type="protein sequence ID" value="PVH25832.1"/>
    <property type="molecule type" value="Genomic_DNA"/>
</dbReference>
<organism evidence="2 3">
    <name type="scientific">Sphingobacterium corticibacter</name>
    <dbReference type="NCBI Taxonomy" id="2171749"/>
    <lineage>
        <taxon>Bacteria</taxon>
        <taxon>Pseudomonadati</taxon>
        <taxon>Bacteroidota</taxon>
        <taxon>Sphingobacteriia</taxon>
        <taxon>Sphingobacteriales</taxon>
        <taxon>Sphingobacteriaceae</taxon>
        <taxon>Sphingobacterium</taxon>
    </lineage>
</organism>
<keyword evidence="2" id="KW-0808">Transferase</keyword>